<evidence type="ECO:0000313" key="2">
    <source>
        <dbReference type="Proteomes" id="UP000002970"/>
    </source>
</evidence>
<gene>
    <name evidence="1" type="ORF">HMPREF9474_04500</name>
</gene>
<reference evidence="1 2" key="1">
    <citation type="submission" date="2010-12" db="EMBL/GenBank/DDBJ databases">
        <title>The Genome Sequence of Clostridium symbiosum strain WAL-14163.</title>
        <authorList>
            <person name="Earl A."/>
            <person name="Ward D."/>
            <person name="Feldgarden M."/>
            <person name="Gevers D."/>
            <person name="Finegold S.M."/>
            <person name="Summanen P.H."/>
            <person name="Molitoris D.R."/>
            <person name="Vaisanen M.L."/>
            <person name="Daigneault M."/>
            <person name="Young S.K."/>
            <person name="Zeng Q."/>
            <person name="Gargeya S."/>
            <person name="Fitzgerald M."/>
            <person name="Haas B."/>
            <person name="Abouelleil A."/>
            <person name="Alvarado L."/>
            <person name="Arachchi H.M."/>
            <person name="Berlin A."/>
            <person name="Brown A."/>
            <person name="Chapman S.B."/>
            <person name="Chen Z."/>
            <person name="Dunbar C."/>
            <person name="Freedman E."/>
            <person name="Gearin G."/>
            <person name="Gellesch M."/>
            <person name="Goldberg J."/>
            <person name="Griggs A."/>
            <person name="Gujja S."/>
            <person name="Heilman E."/>
            <person name="Heiman D."/>
            <person name="Howarth C."/>
            <person name="Larson L."/>
            <person name="Lui A."/>
            <person name="MacDonald P.J.P."/>
            <person name="Mehta T."/>
            <person name="Montmayeur A."/>
            <person name="Murphy C."/>
            <person name="Neiman D."/>
            <person name="Pearson M."/>
            <person name="Priest M."/>
            <person name="Roberts A."/>
            <person name="Saif S."/>
            <person name="Shea T."/>
            <person name="Shenoy N."/>
            <person name="Sisk P."/>
            <person name="Stolte C."/>
            <person name="Sykes S."/>
            <person name="White J."/>
            <person name="Yandava C."/>
            <person name="Nusbaum C."/>
            <person name="Birren B."/>
        </authorList>
    </citation>
    <scope>NUCLEOTIDE SEQUENCE [LARGE SCALE GENOMIC DNA]</scope>
    <source>
        <strain evidence="1 2">WAL-14163</strain>
    </source>
</reference>
<dbReference type="EMBL" id="ADLQ01000107">
    <property type="protein sequence ID" value="EGA91626.1"/>
    <property type="molecule type" value="Genomic_DNA"/>
</dbReference>
<dbReference type="eggNOG" id="ENOG502ZJBB">
    <property type="taxonomic scope" value="Bacteria"/>
</dbReference>
<dbReference type="Proteomes" id="UP000002970">
    <property type="component" value="Unassembled WGS sequence"/>
</dbReference>
<organism evidence="1 2">
    <name type="scientific">Clostridium symbiosum (strain WAL-14163)</name>
    <dbReference type="NCBI Taxonomy" id="742740"/>
    <lineage>
        <taxon>Bacteria</taxon>
        <taxon>Bacillati</taxon>
        <taxon>Bacillota</taxon>
        <taxon>Clostridia</taxon>
        <taxon>Lachnospirales</taxon>
        <taxon>Lachnospiraceae</taxon>
        <taxon>Otoolea</taxon>
    </lineage>
</organism>
<comment type="caution">
    <text evidence="1">The sequence shown here is derived from an EMBL/GenBank/DDBJ whole genome shotgun (WGS) entry which is preliminary data.</text>
</comment>
<evidence type="ECO:0000313" key="1">
    <source>
        <dbReference type="EMBL" id="EGA91626.1"/>
    </source>
</evidence>
<keyword evidence="2" id="KW-1185">Reference proteome</keyword>
<sequence length="34" mass="4005">MKKSLDYAIISLERVKALSVMERSMTKCQNRNEM</sequence>
<proteinExistence type="predicted"/>
<protein>
    <submittedName>
        <fullName evidence="1">Transposase</fullName>
    </submittedName>
</protein>
<name>E7GUA5_CLOS6</name>
<dbReference type="HOGENOM" id="CLU_217896_0_0_9"/>
<dbReference type="AlphaFoldDB" id="E7GUA5"/>
<accession>E7GUA5</accession>